<evidence type="ECO:0000256" key="2">
    <source>
        <dbReference type="ARBA" id="ARBA00022679"/>
    </source>
</evidence>
<dbReference type="Gene3D" id="2.30.30.40">
    <property type="entry name" value="SH3 Domains"/>
    <property type="match status" value="1"/>
</dbReference>
<dbReference type="InterPro" id="IPR039859">
    <property type="entry name" value="PFA4/ZDH16/20/ERF2-like"/>
</dbReference>
<feature type="transmembrane region" description="Helical" evidence="7">
    <location>
        <begin position="134"/>
        <end position="158"/>
    </location>
</feature>
<gene>
    <name evidence="9" type="ORF">CTOB1V02_LOCUS5232</name>
</gene>
<evidence type="ECO:0000256" key="5">
    <source>
        <dbReference type="ARBA" id="ARBA00023136"/>
    </source>
</evidence>
<comment type="domain">
    <text evidence="7">The DHHC domain is required for palmitoyltransferase activity.</text>
</comment>
<feature type="transmembrane region" description="Helical" evidence="7">
    <location>
        <begin position="178"/>
        <end position="205"/>
    </location>
</feature>
<name>A0A7R8WAD9_9CRUS</name>
<evidence type="ECO:0000259" key="8">
    <source>
        <dbReference type="Pfam" id="PF01529"/>
    </source>
</evidence>
<dbReference type="AlphaFoldDB" id="A0A7R8WAD9"/>
<evidence type="ECO:0000256" key="7">
    <source>
        <dbReference type="RuleBase" id="RU079119"/>
    </source>
</evidence>
<dbReference type="InterPro" id="IPR036028">
    <property type="entry name" value="SH3-like_dom_sf"/>
</dbReference>
<comment type="catalytic activity">
    <reaction evidence="7">
        <text>L-cysteinyl-[protein] + hexadecanoyl-CoA = S-hexadecanoyl-L-cysteinyl-[protein] + CoA</text>
        <dbReference type="Rhea" id="RHEA:36683"/>
        <dbReference type="Rhea" id="RHEA-COMP:10131"/>
        <dbReference type="Rhea" id="RHEA-COMP:11032"/>
        <dbReference type="ChEBI" id="CHEBI:29950"/>
        <dbReference type="ChEBI" id="CHEBI:57287"/>
        <dbReference type="ChEBI" id="CHEBI:57379"/>
        <dbReference type="ChEBI" id="CHEBI:74151"/>
        <dbReference type="EC" id="2.3.1.225"/>
    </reaction>
</comment>
<sequence>MGWFRVFHWGPLVAFSIIKVIFLTSLSGILQWWPPVSLPSLLHLLVFLAWDALVLYNFFAAIVRGPGFVPLEWAPPMQQEPLEDRLQFCAVCRGYKAPRAHHCRKCGRCVLKMDHHCPWINNCVGHRNHLNFTLFLCFAVCGCLHAEVPLCVVIWRALHAPYYYQQQRLGRGLGVVSLSLPGLLLTLLSIGLGLGVILAVGFLALQQVRSLLRNRTGIEDWILEKANFWRRYHEEPPFEYPYDLGARANLLEAWRWSDGLMEWGVREGCDPFALTREQIKQKRRKRERAKEYEVQRAFSGAWLPLAHGWRTLLSPPCSDDPRIPLAKGDVVKVTRWKKHWLYGERKGANPRIRGWFPKNIALEVTGSKKEQ</sequence>
<keyword evidence="4 7" id="KW-1133">Transmembrane helix</keyword>
<dbReference type="PROSITE" id="PS50216">
    <property type="entry name" value="DHHC"/>
    <property type="match status" value="1"/>
</dbReference>
<keyword evidence="3 7" id="KW-0812">Transmembrane</keyword>
<evidence type="ECO:0000256" key="4">
    <source>
        <dbReference type="ARBA" id="ARBA00022989"/>
    </source>
</evidence>
<dbReference type="PANTHER" id="PTHR12246">
    <property type="entry name" value="PALMITOYLTRANSFERASE ZDHHC16"/>
    <property type="match status" value="1"/>
</dbReference>
<dbReference type="EMBL" id="OB661103">
    <property type="protein sequence ID" value="CAD7227324.1"/>
    <property type="molecule type" value="Genomic_DNA"/>
</dbReference>
<evidence type="ECO:0000256" key="3">
    <source>
        <dbReference type="ARBA" id="ARBA00022692"/>
    </source>
</evidence>
<evidence type="ECO:0000256" key="6">
    <source>
        <dbReference type="ARBA" id="ARBA00023315"/>
    </source>
</evidence>
<feature type="transmembrane region" description="Helical" evidence="7">
    <location>
        <begin position="40"/>
        <end position="63"/>
    </location>
</feature>
<protein>
    <recommendedName>
        <fullName evidence="7">Palmitoyltransferase</fullName>
        <ecNumber evidence="7">2.3.1.225</ecNumber>
    </recommendedName>
</protein>
<dbReference type="EC" id="2.3.1.225" evidence="7"/>
<evidence type="ECO:0000256" key="1">
    <source>
        <dbReference type="ARBA" id="ARBA00004141"/>
    </source>
</evidence>
<dbReference type="GO" id="GO:0016020">
    <property type="term" value="C:membrane"/>
    <property type="evidence" value="ECO:0007669"/>
    <property type="project" value="UniProtKB-SubCell"/>
</dbReference>
<dbReference type="SUPFAM" id="SSF50044">
    <property type="entry name" value="SH3-domain"/>
    <property type="match status" value="1"/>
</dbReference>
<comment type="subcellular location">
    <subcellularLocation>
        <location evidence="1">Membrane</location>
        <topology evidence="1">Multi-pass membrane protein</topology>
    </subcellularLocation>
</comment>
<feature type="transmembrane region" description="Helical" evidence="7">
    <location>
        <begin position="12"/>
        <end position="34"/>
    </location>
</feature>
<dbReference type="OrthoDB" id="331948at2759"/>
<feature type="domain" description="Palmitoyltransferase DHHC" evidence="8">
    <location>
        <begin position="84"/>
        <end position="221"/>
    </location>
</feature>
<accession>A0A7R8WAD9</accession>
<keyword evidence="2 7" id="KW-0808">Transferase</keyword>
<keyword evidence="6 7" id="KW-0012">Acyltransferase</keyword>
<dbReference type="Pfam" id="PF01529">
    <property type="entry name" value="DHHC"/>
    <property type="match status" value="1"/>
</dbReference>
<comment type="similarity">
    <text evidence="7">Belongs to the DHHC palmitoyltransferase family.</text>
</comment>
<reference evidence="9" key="1">
    <citation type="submission" date="2020-11" db="EMBL/GenBank/DDBJ databases">
        <authorList>
            <person name="Tran Van P."/>
        </authorList>
    </citation>
    <scope>NUCLEOTIDE SEQUENCE</scope>
</reference>
<evidence type="ECO:0000313" key="9">
    <source>
        <dbReference type="EMBL" id="CAD7227324.1"/>
    </source>
</evidence>
<dbReference type="GO" id="GO:0019706">
    <property type="term" value="F:protein-cysteine S-palmitoyltransferase activity"/>
    <property type="evidence" value="ECO:0007669"/>
    <property type="project" value="UniProtKB-EC"/>
</dbReference>
<keyword evidence="5 7" id="KW-0472">Membrane</keyword>
<dbReference type="InterPro" id="IPR001594">
    <property type="entry name" value="Palmitoyltrfase_DHHC"/>
</dbReference>
<proteinExistence type="inferred from homology"/>
<organism evidence="9">
    <name type="scientific">Cyprideis torosa</name>
    <dbReference type="NCBI Taxonomy" id="163714"/>
    <lineage>
        <taxon>Eukaryota</taxon>
        <taxon>Metazoa</taxon>
        <taxon>Ecdysozoa</taxon>
        <taxon>Arthropoda</taxon>
        <taxon>Crustacea</taxon>
        <taxon>Oligostraca</taxon>
        <taxon>Ostracoda</taxon>
        <taxon>Podocopa</taxon>
        <taxon>Podocopida</taxon>
        <taxon>Cytherocopina</taxon>
        <taxon>Cytheroidea</taxon>
        <taxon>Cytherideidae</taxon>
        <taxon>Cyprideis</taxon>
    </lineage>
</organism>